<evidence type="ECO:0000313" key="3">
    <source>
        <dbReference type="Proteomes" id="UP000323300"/>
    </source>
</evidence>
<organism evidence="2 3">
    <name type="scientific">Neomesorhizobium albiziae</name>
    <dbReference type="NCBI Taxonomy" id="335020"/>
    <lineage>
        <taxon>Bacteria</taxon>
        <taxon>Pseudomonadati</taxon>
        <taxon>Pseudomonadota</taxon>
        <taxon>Alphaproteobacteria</taxon>
        <taxon>Hyphomicrobiales</taxon>
        <taxon>Phyllobacteriaceae</taxon>
        <taxon>Neomesorhizobium</taxon>
    </lineage>
</organism>
<proteinExistence type="predicted"/>
<evidence type="ECO:0000313" key="2">
    <source>
        <dbReference type="EMBL" id="SFL13314.1"/>
    </source>
</evidence>
<protein>
    <submittedName>
        <fullName evidence="2">Uncharacterized protein</fullName>
    </submittedName>
</protein>
<feature type="region of interest" description="Disordered" evidence="1">
    <location>
        <begin position="1"/>
        <end position="32"/>
    </location>
</feature>
<name>A0A1I4F5Y1_9HYPH</name>
<dbReference type="Proteomes" id="UP000323300">
    <property type="component" value="Unassembled WGS sequence"/>
</dbReference>
<gene>
    <name evidence="2" type="ORF">SAMN04488498_1383</name>
</gene>
<dbReference type="AlphaFoldDB" id="A0A1I4F5Y1"/>
<accession>A0A1I4F5Y1</accession>
<sequence>MLCISSTALRRVDSPETPPSRGGTLSRLTTEPAVDNERVATEQDGFSESVTFFLREQGWSPQQAHDGGAFGLDFAIEDPRMGFFGIGIECERPPPPDFGNG</sequence>
<keyword evidence="3" id="KW-1185">Reference proteome</keyword>
<evidence type="ECO:0000256" key="1">
    <source>
        <dbReference type="SAM" id="MobiDB-lite"/>
    </source>
</evidence>
<reference evidence="2 3" key="1">
    <citation type="submission" date="2016-10" db="EMBL/GenBank/DDBJ databases">
        <authorList>
            <person name="Varghese N."/>
            <person name="Submissions S."/>
        </authorList>
    </citation>
    <scope>NUCLEOTIDE SEQUENCE [LARGE SCALE GENOMIC DNA]</scope>
    <source>
        <strain evidence="2 3">DSM 21822</strain>
    </source>
</reference>
<dbReference type="EMBL" id="FOSL01000038">
    <property type="protein sequence ID" value="SFL13314.1"/>
    <property type="molecule type" value="Genomic_DNA"/>
</dbReference>